<dbReference type="UniPathway" id="UPA00242"/>
<dbReference type="GO" id="GO:0006006">
    <property type="term" value="P:glucose metabolic process"/>
    <property type="evidence" value="ECO:0007669"/>
    <property type="project" value="TreeGrafter"/>
</dbReference>
<evidence type="ECO:0000313" key="16">
    <source>
        <dbReference type="Proteomes" id="UP000028712"/>
    </source>
</evidence>
<dbReference type="EC" id="5.1.3.3" evidence="6 11"/>
<dbReference type="SUPFAM" id="SSF74650">
    <property type="entry name" value="Galactose mutarotase-like"/>
    <property type="match status" value="1"/>
</dbReference>
<evidence type="ECO:0000256" key="10">
    <source>
        <dbReference type="ARBA" id="ARBA00023277"/>
    </source>
</evidence>
<dbReference type="PANTHER" id="PTHR10091:SF0">
    <property type="entry name" value="GALACTOSE MUTAROTASE"/>
    <property type="match status" value="1"/>
</dbReference>
<evidence type="ECO:0000256" key="8">
    <source>
        <dbReference type="ARBA" id="ARBA00022837"/>
    </source>
</evidence>
<dbReference type="GO" id="GO:0033499">
    <property type="term" value="P:galactose catabolic process via UDP-galactose, Leloir pathway"/>
    <property type="evidence" value="ECO:0007669"/>
    <property type="project" value="TreeGrafter"/>
</dbReference>
<evidence type="ECO:0000256" key="7">
    <source>
        <dbReference type="ARBA" id="ARBA00014165"/>
    </source>
</evidence>
<keyword evidence="9 11" id="KW-0413">Isomerase</keyword>
<gene>
    <name evidence="15" type="ORF">IW20_06555</name>
</gene>
<dbReference type="PIRSF" id="PIRSF005096">
    <property type="entry name" value="GALM"/>
    <property type="match status" value="1"/>
</dbReference>
<name>A0A086AML2_FLAHY</name>
<evidence type="ECO:0000256" key="5">
    <source>
        <dbReference type="ARBA" id="ARBA00011245"/>
    </source>
</evidence>
<dbReference type="OrthoDB" id="9779408at2"/>
<feature type="binding site" evidence="13">
    <location>
        <position position="253"/>
    </location>
    <ligand>
        <name>beta-D-galactose</name>
        <dbReference type="ChEBI" id="CHEBI:27667"/>
    </ligand>
</feature>
<reference evidence="15 16" key="1">
    <citation type="submission" date="2014-07" db="EMBL/GenBank/DDBJ databases">
        <title>Genome of Flavobacterium hydatis DSM 2063.</title>
        <authorList>
            <person name="Pipes S.E."/>
            <person name="Stropko S.J."/>
            <person name="Newman J.D."/>
        </authorList>
    </citation>
    <scope>NUCLEOTIDE SEQUENCE [LARGE SCALE GENOMIC DNA]</scope>
    <source>
        <strain evidence="15 16">DSM 2063</strain>
    </source>
</reference>
<dbReference type="InterPro" id="IPR011013">
    <property type="entry name" value="Gal_mutarotase_sf_dom"/>
</dbReference>
<feature type="active site" description="Proton donor" evidence="12">
    <location>
        <position position="195"/>
    </location>
</feature>
<comment type="catalytic activity">
    <reaction evidence="1 11">
        <text>alpha-D-glucose = beta-D-glucose</text>
        <dbReference type="Rhea" id="RHEA:10264"/>
        <dbReference type="ChEBI" id="CHEBI:15903"/>
        <dbReference type="ChEBI" id="CHEBI:17925"/>
        <dbReference type="EC" id="5.1.3.3"/>
    </reaction>
</comment>
<evidence type="ECO:0000256" key="12">
    <source>
        <dbReference type="PIRSR" id="PIRSR005096-1"/>
    </source>
</evidence>
<comment type="subunit">
    <text evidence="5">Monomer.</text>
</comment>
<keyword evidence="10 11" id="KW-0119">Carbohydrate metabolism</keyword>
<dbReference type="GO" id="GO:0030246">
    <property type="term" value="F:carbohydrate binding"/>
    <property type="evidence" value="ECO:0007669"/>
    <property type="project" value="InterPro"/>
</dbReference>
<evidence type="ECO:0000256" key="9">
    <source>
        <dbReference type="ARBA" id="ARBA00023235"/>
    </source>
</evidence>
<protein>
    <recommendedName>
        <fullName evidence="7 11">Aldose 1-epimerase</fullName>
        <ecNumber evidence="6 11">5.1.3.3</ecNumber>
    </recommendedName>
</protein>
<dbReference type="AlphaFoldDB" id="A0A086AML2"/>
<dbReference type="STRING" id="991.IW20_06555"/>
<dbReference type="InterPro" id="IPR047215">
    <property type="entry name" value="Galactose_mutarotase-like"/>
</dbReference>
<keyword evidence="8" id="KW-0106">Calcium</keyword>
<dbReference type="InterPro" id="IPR014718">
    <property type="entry name" value="GH-type_carb-bd"/>
</dbReference>
<evidence type="ECO:0000256" key="4">
    <source>
        <dbReference type="ARBA" id="ARBA00006206"/>
    </source>
</evidence>
<dbReference type="EMBL" id="JPRM01000007">
    <property type="protein sequence ID" value="KFF17926.1"/>
    <property type="molecule type" value="Genomic_DNA"/>
</dbReference>
<organism evidence="15 16">
    <name type="scientific">Flavobacterium hydatis</name>
    <name type="common">Cytophaga aquatilis</name>
    <dbReference type="NCBI Taxonomy" id="991"/>
    <lineage>
        <taxon>Bacteria</taxon>
        <taxon>Pseudomonadati</taxon>
        <taxon>Bacteroidota</taxon>
        <taxon>Flavobacteriia</taxon>
        <taxon>Flavobacteriales</taxon>
        <taxon>Flavobacteriaceae</taxon>
        <taxon>Flavobacterium</taxon>
    </lineage>
</organism>
<feature type="binding site" evidence="14">
    <location>
        <begin position="195"/>
        <end position="197"/>
    </location>
    <ligand>
        <name>beta-D-galactose</name>
        <dbReference type="ChEBI" id="CHEBI:27667"/>
    </ligand>
</feature>
<dbReference type="NCBIfam" id="NF008277">
    <property type="entry name" value="PRK11055.1"/>
    <property type="match status" value="1"/>
</dbReference>
<dbReference type="GO" id="GO:0004034">
    <property type="term" value="F:aldose 1-epimerase activity"/>
    <property type="evidence" value="ECO:0007669"/>
    <property type="project" value="UniProtKB-EC"/>
</dbReference>
<dbReference type="PANTHER" id="PTHR10091">
    <property type="entry name" value="ALDOSE-1-EPIMERASE"/>
    <property type="match status" value="1"/>
</dbReference>
<comment type="cofactor">
    <cofactor evidence="2">
        <name>Ca(2+)</name>
        <dbReference type="ChEBI" id="CHEBI:29108"/>
    </cofactor>
</comment>
<evidence type="ECO:0000256" key="3">
    <source>
        <dbReference type="ARBA" id="ARBA00005028"/>
    </source>
</evidence>
<dbReference type="eggNOG" id="COG2017">
    <property type="taxonomic scope" value="Bacteria"/>
</dbReference>
<dbReference type="InterPro" id="IPR008183">
    <property type="entry name" value="Aldose_1/G6P_1-epimerase"/>
</dbReference>
<evidence type="ECO:0000256" key="11">
    <source>
        <dbReference type="PIRNR" id="PIRNR005096"/>
    </source>
</evidence>
<dbReference type="CDD" id="cd09019">
    <property type="entry name" value="galactose_mutarotase_like"/>
    <property type="match status" value="1"/>
</dbReference>
<evidence type="ECO:0000313" key="15">
    <source>
        <dbReference type="EMBL" id="KFF17926.1"/>
    </source>
</evidence>
<dbReference type="Gene3D" id="2.70.98.10">
    <property type="match status" value="1"/>
</dbReference>
<comment type="caution">
    <text evidence="15">The sequence shown here is derived from an EMBL/GenBank/DDBJ whole genome shotgun (WGS) entry which is preliminary data.</text>
</comment>
<dbReference type="Proteomes" id="UP000028712">
    <property type="component" value="Unassembled WGS sequence"/>
</dbReference>
<evidence type="ECO:0000256" key="2">
    <source>
        <dbReference type="ARBA" id="ARBA00001913"/>
    </source>
</evidence>
<feature type="active site" description="Proton acceptor" evidence="12">
    <location>
        <position position="315"/>
    </location>
</feature>
<proteinExistence type="inferred from homology"/>
<evidence type="ECO:0000256" key="6">
    <source>
        <dbReference type="ARBA" id="ARBA00013185"/>
    </source>
</evidence>
<dbReference type="PROSITE" id="PS00545">
    <property type="entry name" value="ALDOSE_1_EPIMERASE"/>
    <property type="match status" value="1"/>
</dbReference>
<dbReference type="InterPro" id="IPR018052">
    <property type="entry name" value="Ald1_epimerase_CS"/>
</dbReference>
<accession>A0A086AML2</accession>
<evidence type="ECO:0000256" key="13">
    <source>
        <dbReference type="PIRSR" id="PIRSR005096-2"/>
    </source>
</evidence>
<evidence type="ECO:0000256" key="1">
    <source>
        <dbReference type="ARBA" id="ARBA00001614"/>
    </source>
</evidence>
<comment type="similarity">
    <text evidence="4 11">Belongs to the aldose epimerase family.</text>
</comment>
<dbReference type="InterPro" id="IPR015443">
    <property type="entry name" value="Aldose_1-epimerase"/>
</dbReference>
<sequence length="350" mass="39049">MKIKHKSHLTDINTKEFLGILPNNEAIHSYKLTNKNGMQATIIDYGATITSLIVPLESGELIDVVLGFDTLEKYLKSYSLSDAPYFGATIGRYAGRINNGTFTLNDKTYLLNKNNNNHSIHGGIIGFSQKKWEVETIINGENSSITMTLLSPANEENYPGDLSVSLTYTLTDDNELQLEYNATTTQDTIINLTNHSYFNLNGHGSSVTDQEMIVNSDKILETSSENIPTGNILNLLNHPFDFRTPANCPPIIDNSFIIETKNDIAAALYSPTSRLRMTVYTDQPSVHVFVGGNCSTEIKGKENVTYHALSGICFEAQNYPDAPNQSRFPNSVLKKEDKYHHKTVYKFQCI</sequence>
<comment type="pathway">
    <text evidence="3 11">Carbohydrate metabolism; hexose metabolism.</text>
</comment>
<evidence type="ECO:0000256" key="14">
    <source>
        <dbReference type="PIRSR" id="PIRSR005096-3"/>
    </source>
</evidence>
<dbReference type="RefSeq" id="WP_051885606.1">
    <property type="nucleotide sequence ID" value="NZ_JBEWQG010000010.1"/>
</dbReference>
<dbReference type="Pfam" id="PF01263">
    <property type="entry name" value="Aldose_epim"/>
    <property type="match status" value="1"/>
</dbReference>